<keyword evidence="3" id="KW-1185">Reference proteome</keyword>
<dbReference type="InterPro" id="IPR003265">
    <property type="entry name" value="HhH-GPD_domain"/>
</dbReference>
<dbReference type="Pfam" id="PF00730">
    <property type="entry name" value="HhH-GPD"/>
    <property type="match status" value="1"/>
</dbReference>
<comment type="caution">
    <text evidence="2">The sequence shown here is derived from an EMBL/GenBank/DDBJ whole genome shotgun (WGS) entry which is preliminary data.</text>
</comment>
<dbReference type="RefSeq" id="WP_343983077.1">
    <property type="nucleotide sequence ID" value="NZ_BAAAHK010000023.1"/>
</dbReference>
<sequence length="195" mass="21040">MPGTLYITGDKAADGLLNKDGTALLIGMLLDQQVPMEWAFGGPAKLKERLGHLDAKKIAAMDVEEFVAICSEKPSIHRFPGSMGKRIHQVCVVLADEYGGKAANIWKGVDTGAELYERLHALPGYGEEKAKIFVAILAKTQGVAPDGWREAAGKFGDDVPRSVADIDGPESLAKVREWKKAQKAAKRDKQDNAVG</sequence>
<name>A0ABN1RQZ4_9ACTN</name>
<protein>
    <submittedName>
        <fullName evidence="2">HhH-GPD-type base excision DNA repair protein</fullName>
    </submittedName>
</protein>
<dbReference type="InterPro" id="IPR017658">
    <property type="entry name" value="HhH-GPD_base_excis"/>
</dbReference>
<feature type="domain" description="HhH-GPD" evidence="1">
    <location>
        <begin position="26"/>
        <end position="122"/>
    </location>
</feature>
<gene>
    <name evidence="2" type="ORF">GCM10009554_79050</name>
</gene>
<accession>A0ABN1RQZ4</accession>
<reference evidence="2 3" key="1">
    <citation type="journal article" date="2019" name="Int. J. Syst. Evol. Microbiol.">
        <title>The Global Catalogue of Microorganisms (GCM) 10K type strain sequencing project: providing services to taxonomists for standard genome sequencing and annotation.</title>
        <authorList>
            <consortium name="The Broad Institute Genomics Platform"/>
            <consortium name="The Broad Institute Genome Sequencing Center for Infectious Disease"/>
            <person name="Wu L."/>
            <person name="Ma J."/>
        </authorList>
    </citation>
    <scope>NUCLEOTIDE SEQUENCE [LARGE SCALE GENOMIC DNA]</scope>
    <source>
        <strain evidence="2 3">JCM 10977</strain>
    </source>
</reference>
<dbReference type="SUPFAM" id="SSF48150">
    <property type="entry name" value="DNA-glycosylase"/>
    <property type="match status" value="1"/>
</dbReference>
<dbReference type="InterPro" id="IPR011257">
    <property type="entry name" value="DNA_glycosylase"/>
</dbReference>
<dbReference type="NCBIfam" id="TIGR03252">
    <property type="entry name" value="HhH-GPD-type base excision DNA repair protein"/>
    <property type="match status" value="1"/>
</dbReference>
<evidence type="ECO:0000313" key="2">
    <source>
        <dbReference type="EMBL" id="GAA0961949.1"/>
    </source>
</evidence>
<proteinExistence type="predicted"/>
<dbReference type="Proteomes" id="UP001500542">
    <property type="component" value="Unassembled WGS sequence"/>
</dbReference>
<dbReference type="EMBL" id="BAAAHK010000023">
    <property type="protein sequence ID" value="GAA0961949.1"/>
    <property type="molecule type" value="Genomic_DNA"/>
</dbReference>
<organism evidence="2 3">
    <name type="scientific">Kribbella koreensis</name>
    <dbReference type="NCBI Taxonomy" id="57909"/>
    <lineage>
        <taxon>Bacteria</taxon>
        <taxon>Bacillati</taxon>
        <taxon>Actinomycetota</taxon>
        <taxon>Actinomycetes</taxon>
        <taxon>Propionibacteriales</taxon>
        <taxon>Kribbellaceae</taxon>
        <taxon>Kribbella</taxon>
    </lineage>
</organism>
<evidence type="ECO:0000313" key="3">
    <source>
        <dbReference type="Proteomes" id="UP001500542"/>
    </source>
</evidence>
<evidence type="ECO:0000259" key="1">
    <source>
        <dbReference type="Pfam" id="PF00730"/>
    </source>
</evidence>